<feature type="transmembrane region" description="Helical" evidence="1">
    <location>
        <begin position="12"/>
        <end position="30"/>
    </location>
</feature>
<feature type="transmembrane region" description="Helical" evidence="1">
    <location>
        <begin position="100"/>
        <end position="119"/>
    </location>
</feature>
<dbReference type="EMBL" id="CP034158">
    <property type="protein sequence ID" value="AZI66174.1"/>
    <property type="molecule type" value="Genomic_DNA"/>
</dbReference>
<keyword evidence="1" id="KW-0812">Transmembrane</keyword>
<evidence type="ECO:0000256" key="1">
    <source>
        <dbReference type="SAM" id="Phobius"/>
    </source>
</evidence>
<keyword evidence="1" id="KW-0472">Membrane</keyword>
<evidence type="ECO:0008006" key="4">
    <source>
        <dbReference type="Google" id="ProtNLM"/>
    </source>
</evidence>
<feature type="transmembrane region" description="Helical" evidence="1">
    <location>
        <begin position="131"/>
        <end position="147"/>
    </location>
</feature>
<name>A0ABM7C5D9_9FLAO</name>
<protein>
    <recommendedName>
        <fullName evidence="4">Phosphohistidine phosphatase</fullName>
    </recommendedName>
</protein>
<gene>
    <name evidence="2" type="ORF">EIB71_00095</name>
</gene>
<proteinExistence type="predicted"/>
<evidence type="ECO:0000313" key="3">
    <source>
        <dbReference type="Proteomes" id="UP000274483"/>
    </source>
</evidence>
<evidence type="ECO:0000313" key="2">
    <source>
        <dbReference type="EMBL" id="AZI66174.1"/>
    </source>
</evidence>
<sequence>MNDLLNKLSSYNLFNNLLPGILFVILLNHFTEFEIKQDNLLLAAFLYYFIGMTISRISSVLIEPVLKKIKFVKFKEYKLFVDACKKDTKLDILVETNNKFRVLLTVIIIVIFAKVFYSINLNCLKISNNLQQYLLLVTLTVIYLFAYRKQTNYITKRIDANT</sequence>
<accession>A0ABM7C5D9</accession>
<keyword evidence="3" id="KW-1185">Reference proteome</keyword>
<feature type="transmembrane region" description="Helical" evidence="1">
    <location>
        <begin position="42"/>
        <end position="66"/>
    </location>
</feature>
<organism evidence="2 3">
    <name type="scientific">Kaistella daneshvariae</name>
    <dbReference type="NCBI Taxonomy" id="2487074"/>
    <lineage>
        <taxon>Bacteria</taxon>
        <taxon>Pseudomonadati</taxon>
        <taxon>Bacteroidota</taxon>
        <taxon>Flavobacteriia</taxon>
        <taxon>Flavobacteriales</taxon>
        <taxon>Weeksellaceae</taxon>
        <taxon>Chryseobacterium group</taxon>
        <taxon>Kaistella</taxon>
    </lineage>
</organism>
<reference evidence="2 3" key="1">
    <citation type="submission" date="2018-11" db="EMBL/GenBank/DDBJ databases">
        <title>Proposal to divide the Flavobacteriaceae and reorganize its genera based on Amino Acid Identity values calculated from whole genome sequences.</title>
        <authorList>
            <person name="Nicholson A.C."/>
            <person name="Gulvik C.A."/>
            <person name="Whitney A.M."/>
            <person name="Humrighouse B.W."/>
            <person name="Bell M."/>
            <person name="Holmes B."/>
            <person name="Steigerwalt A.G."/>
            <person name="Villarma A."/>
            <person name="Sheth M."/>
            <person name="Batra D."/>
            <person name="Pryor J."/>
            <person name="Bernardet J.-F."/>
            <person name="Hugo C."/>
            <person name="Kampfer P."/>
            <person name="Newman J.D."/>
            <person name="McQuiston J.R."/>
        </authorList>
    </citation>
    <scope>NUCLEOTIDE SEQUENCE [LARGE SCALE GENOMIC DNA]</scope>
    <source>
        <strain evidence="2 3">H3001</strain>
    </source>
</reference>
<keyword evidence="1" id="KW-1133">Transmembrane helix</keyword>
<dbReference type="Proteomes" id="UP000274483">
    <property type="component" value="Chromosome"/>
</dbReference>